<organism evidence="5 6">
    <name type="scientific">Streptomyces humidus</name>
    <dbReference type="NCBI Taxonomy" id="52259"/>
    <lineage>
        <taxon>Bacteria</taxon>
        <taxon>Bacillati</taxon>
        <taxon>Actinomycetota</taxon>
        <taxon>Actinomycetes</taxon>
        <taxon>Kitasatosporales</taxon>
        <taxon>Streptomycetaceae</taxon>
        <taxon>Streptomyces</taxon>
    </lineage>
</organism>
<evidence type="ECO:0000256" key="2">
    <source>
        <dbReference type="ARBA" id="ARBA00023315"/>
    </source>
</evidence>
<evidence type="ECO:0000259" key="4">
    <source>
        <dbReference type="PROSITE" id="PS51186"/>
    </source>
</evidence>
<dbReference type="PANTHER" id="PTHR43877">
    <property type="entry name" value="AMINOALKYLPHOSPHONATE N-ACETYLTRANSFERASE-RELATED-RELATED"/>
    <property type="match status" value="1"/>
</dbReference>
<evidence type="ECO:0000256" key="1">
    <source>
        <dbReference type="ARBA" id="ARBA00022679"/>
    </source>
</evidence>
<dbReference type="Proteomes" id="UP000606194">
    <property type="component" value="Unassembled WGS sequence"/>
</dbReference>
<feature type="domain" description="N-acetyltransferase" evidence="4">
    <location>
        <begin position="31"/>
        <end position="189"/>
    </location>
</feature>
<keyword evidence="6" id="KW-1185">Reference proteome</keyword>
<evidence type="ECO:0000313" key="6">
    <source>
        <dbReference type="Proteomes" id="UP000606194"/>
    </source>
</evidence>
<evidence type="ECO:0000313" key="5">
    <source>
        <dbReference type="EMBL" id="GGR73070.1"/>
    </source>
</evidence>
<dbReference type="EMBL" id="BMTL01000003">
    <property type="protein sequence ID" value="GGR73070.1"/>
    <property type="molecule type" value="Genomic_DNA"/>
</dbReference>
<evidence type="ECO:0000256" key="3">
    <source>
        <dbReference type="SAM" id="MobiDB-lite"/>
    </source>
</evidence>
<accession>A0A918FRZ4</accession>
<dbReference type="PROSITE" id="PS51186">
    <property type="entry name" value="GNAT"/>
    <property type="match status" value="1"/>
</dbReference>
<dbReference type="Gene3D" id="3.40.630.30">
    <property type="match status" value="1"/>
</dbReference>
<comment type="caution">
    <text evidence="5">The sequence shown here is derived from an EMBL/GenBank/DDBJ whole genome shotgun (WGS) entry which is preliminary data.</text>
</comment>
<sequence length="189" mass="20618">MPESPVPSAPSDSPRPAAPSESPAPAGKPVLRIRPALSADEDALAAVDRVTWSPLHAVMPRPQPPYAPFFDERHVPEDHLVAELDGRVVGYLRLVLPTSLACNAHVRQIQGLAVLDEARGRGVARALLRSAVEETRRQGARRLTLRVLGHNAPARRLYESEGFVVEGVLLEEFLLDGTYVDDVFMGRPV</sequence>
<reference evidence="5" key="1">
    <citation type="journal article" date="2014" name="Int. J. Syst. Evol. Microbiol.">
        <title>Complete genome sequence of Corynebacterium casei LMG S-19264T (=DSM 44701T), isolated from a smear-ripened cheese.</title>
        <authorList>
            <consortium name="US DOE Joint Genome Institute (JGI-PGF)"/>
            <person name="Walter F."/>
            <person name="Albersmeier A."/>
            <person name="Kalinowski J."/>
            <person name="Ruckert C."/>
        </authorList>
    </citation>
    <scope>NUCLEOTIDE SEQUENCE</scope>
    <source>
        <strain evidence="5">JCM 4386</strain>
    </source>
</reference>
<name>A0A918FRZ4_9ACTN</name>
<dbReference type="RefSeq" id="WP_190148005.1">
    <property type="nucleotide sequence ID" value="NZ_BMTL01000003.1"/>
</dbReference>
<dbReference type="InterPro" id="IPR016181">
    <property type="entry name" value="Acyl_CoA_acyltransferase"/>
</dbReference>
<dbReference type="AlphaFoldDB" id="A0A918FRZ4"/>
<gene>
    <name evidence="5" type="ORF">GCM10010269_10100</name>
</gene>
<feature type="compositionally biased region" description="Low complexity" evidence="3">
    <location>
        <begin position="9"/>
        <end position="25"/>
    </location>
</feature>
<dbReference type="CDD" id="cd04301">
    <property type="entry name" value="NAT_SF"/>
    <property type="match status" value="1"/>
</dbReference>
<dbReference type="GO" id="GO:0016747">
    <property type="term" value="F:acyltransferase activity, transferring groups other than amino-acyl groups"/>
    <property type="evidence" value="ECO:0007669"/>
    <property type="project" value="InterPro"/>
</dbReference>
<reference evidence="5" key="2">
    <citation type="submission" date="2020-09" db="EMBL/GenBank/DDBJ databases">
        <authorList>
            <person name="Sun Q."/>
            <person name="Ohkuma M."/>
        </authorList>
    </citation>
    <scope>NUCLEOTIDE SEQUENCE</scope>
    <source>
        <strain evidence="5">JCM 4386</strain>
    </source>
</reference>
<dbReference type="Pfam" id="PF00583">
    <property type="entry name" value="Acetyltransf_1"/>
    <property type="match status" value="1"/>
</dbReference>
<dbReference type="InterPro" id="IPR000182">
    <property type="entry name" value="GNAT_dom"/>
</dbReference>
<protein>
    <submittedName>
        <fullName evidence="5">N-acetyltransferase</fullName>
    </submittedName>
</protein>
<dbReference type="SUPFAM" id="SSF55729">
    <property type="entry name" value="Acyl-CoA N-acyltransferases (Nat)"/>
    <property type="match status" value="1"/>
</dbReference>
<proteinExistence type="predicted"/>
<keyword evidence="1" id="KW-0808">Transferase</keyword>
<feature type="region of interest" description="Disordered" evidence="3">
    <location>
        <begin position="1"/>
        <end position="29"/>
    </location>
</feature>
<dbReference type="InterPro" id="IPR050832">
    <property type="entry name" value="Bact_Acetyltransf"/>
</dbReference>
<keyword evidence="2" id="KW-0012">Acyltransferase</keyword>